<reference evidence="1" key="2">
    <citation type="journal article" name="FEMS Microbiol. Lett.">
        <title>Molecular variability and genetic structure of white spot syndrome virus strains from northwest Mexico based on the analysis of genomes.</title>
        <authorList>
            <person name="Parrilla-Taylor D.P."/>
            <person name="Vibanco-Perez N."/>
            <person name="Duran-Avelar M.J."/>
            <person name="Gomez-Gil B."/>
            <person name="Llera-Herrera R."/>
            <person name="Vazquez-Juarez R."/>
        </authorList>
    </citation>
    <scope>NUCLEOTIDE SEQUENCE</scope>
    <source>
        <strain evidence="1">DVI</strain>
    </source>
</reference>
<dbReference type="EMBL" id="MG432477">
    <property type="protein sequence ID" value="AWQ61715.1"/>
    <property type="molecule type" value="Genomic_DNA"/>
</dbReference>
<gene>
    <name evidence="1" type="primary">282</name>
</gene>
<reference evidence="1" key="1">
    <citation type="submission" date="2017-11" db="EMBL/GenBank/DDBJ databases">
        <authorList>
            <person name="Parrilla Taylor D.P."/>
            <person name="Vibanco-Perez N."/>
            <person name="Duran-Avelar Md.J."/>
            <person name="Gomez-Gil B."/>
            <person name="Llera-Herrera R."/>
            <person name="Vazquez-Juarez R."/>
        </authorList>
    </citation>
    <scope>NUCLEOTIDE SEQUENCE</scope>
    <source>
        <strain evidence="1">DVI</strain>
    </source>
</reference>
<organismHost>
    <name type="scientific">Crustacea</name>
    <name type="common">crustaceans</name>
    <dbReference type="NCBI Taxonomy" id="6657"/>
</organismHost>
<proteinExistence type="predicted"/>
<evidence type="ECO:0000313" key="1">
    <source>
        <dbReference type="EMBL" id="AWQ61715.1"/>
    </source>
</evidence>
<accession>A0A2U9GA23</accession>
<name>A0A2U9GA23_WSSV</name>
<protein>
    <submittedName>
        <fullName evidence="1">Wsv282</fullName>
    </submittedName>
</protein>
<organism evidence="1">
    <name type="scientific">White spot syndrome virus</name>
    <name type="common">WSSV</name>
    <name type="synonym">White spot bacilliform virus</name>
    <dbReference type="NCBI Taxonomy" id="92652"/>
    <lineage>
        <taxon>Viruses</taxon>
        <taxon>Viruses incertae sedis</taxon>
        <taxon>Naldaviricetes</taxon>
        <taxon>Nimaviridae</taxon>
        <taxon>Whispovirus</taxon>
        <taxon>White spot syndrome virus</taxon>
    </lineage>
</organism>
<sequence>MNSAFSSMLSSSGMRLVEDSLGDTSKISSFITPQTDTSNSSSSSTFVNNCTDEDIKKRNIAMGRVAELLSNIAASSNEENNFRPVVSLMRGPTCGGSNASNKKLNSNRQTIPQVLNKVIFFREIHSVIALYLSSVCVQRAMNNDNTNSSGYAEGMVTKILNIIGKIPYNEMSREKFISVGRDALYLYQNVITDMTGPKHNKRLRIPQQQADFCYIIAMLVNDVPITSDLLLTGKATNLVQFASAMVDPAYRLAVHKMASVFNSSYSVYKVLDLDHKMLLRANLILSILSARNKCLSERKPRTLTQSVYLFLNHLLRNKLRSSGLTSEESSLGTAVKLVSQQLMYEGVTRQTIEDGCSMISGNFEDEDGVTLKCLGADVKDVKTVGLSALLSDRLRKNIRRNVPFY</sequence>